<dbReference type="EMBL" id="OV651820">
    <property type="protein sequence ID" value="CAH1114015.1"/>
    <property type="molecule type" value="Genomic_DNA"/>
</dbReference>
<dbReference type="GO" id="GO:0016020">
    <property type="term" value="C:membrane"/>
    <property type="evidence" value="ECO:0007669"/>
    <property type="project" value="UniProtKB-SubCell"/>
</dbReference>
<dbReference type="CDD" id="cd09071">
    <property type="entry name" value="FAR_C"/>
    <property type="match status" value="1"/>
</dbReference>
<dbReference type="GO" id="GO:0035336">
    <property type="term" value="P:long-chain fatty-acyl-CoA metabolic process"/>
    <property type="evidence" value="ECO:0007669"/>
    <property type="project" value="TreeGrafter"/>
</dbReference>
<feature type="transmembrane region" description="Helical" evidence="10">
    <location>
        <begin position="475"/>
        <end position="495"/>
    </location>
</feature>
<evidence type="ECO:0000256" key="4">
    <source>
        <dbReference type="ARBA" id="ARBA00022692"/>
    </source>
</evidence>
<organism evidence="13 14">
    <name type="scientific">Psylliodes chrysocephalus</name>
    <dbReference type="NCBI Taxonomy" id="3402493"/>
    <lineage>
        <taxon>Eukaryota</taxon>
        <taxon>Metazoa</taxon>
        <taxon>Ecdysozoa</taxon>
        <taxon>Arthropoda</taxon>
        <taxon>Hexapoda</taxon>
        <taxon>Insecta</taxon>
        <taxon>Pterygota</taxon>
        <taxon>Neoptera</taxon>
        <taxon>Endopterygota</taxon>
        <taxon>Coleoptera</taxon>
        <taxon>Polyphaga</taxon>
        <taxon>Cucujiformia</taxon>
        <taxon>Chrysomeloidea</taxon>
        <taxon>Chrysomelidae</taxon>
        <taxon>Galerucinae</taxon>
        <taxon>Alticini</taxon>
        <taxon>Psylliodes</taxon>
    </lineage>
</organism>
<comment type="similarity">
    <text evidence="2 10">Belongs to the fatty acyl-CoA reductase family.</text>
</comment>
<keyword evidence="8 10" id="KW-0472">Membrane</keyword>
<evidence type="ECO:0000256" key="10">
    <source>
        <dbReference type="RuleBase" id="RU363097"/>
    </source>
</evidence>
<evidence type="ECO:0000259" key="11">
    <source>
        <dbReference type="Pfam" id="PF03015"/>
    </source>
</evidence>
<evidence type="ECO:0000256" key="9">
    <source>
        <dbReference type="ARBA" id="ARBA00052530"/>
    </source>
</evidence>
<proteinExistence type="inferred from homology"/>
<comment type="catalytic activity">
    <reaction evidence="9 10">
        <text>a long-chain fatty acyl-CoA + 2 NADPH + 2 H(+) = a long-chain primary fatty alcohol + 2 NADP(+) + CoA</text>
        <dbReference type="Rhea" id="RHEA:52716"/>
        <dbReference type="ChEBI" id="CHEBI:15378"/>
        <dbReference type="ChEBI" id="CHEBI:57287"/>
        <dbReference type="ChEBI" id="CHEBI:57783"/>
        <dbReference type="ChEBI" id="CHEBI:58349"/>
        <dbReference type="ChEBI" id="CHEBI:77396"/>
        <dbReference type="ChEBI" id="CHEBI:83139"/>
        <dbReference type="EC" id="1.2.1.84"/>
    </reaction>
</comment>
<dbReference type="Pfam" id="PF07993">
    <property type="entry name" value="NAD_binding_4"/>
    <property type="match status" value="1"/>
</dbReference>
<dbReference type="PANTHER" id="PTHR11011:SF24">
    <property type="entry name" value="FATTY ACYL-COA REDUCTASE"/>
    <property type="match status" value="1"/>
</dbReference>
<dbReference type="Pfam" id="PF03015">
    <property type="entry name" value="Sterile"/>
    <property type="match status" value="1"/>
</dbReference>
<dbReference type="Gene3D" id="3.40.50.720">
    <property type="entry name" value="NAD(P)-binding Rossmann-like Domain"/>
    <property type="match status" value="1"/>
</dbReference>
<comment type="function">
    <text evidence="10">Catalyzes the reduction of fatty acyl-CoA to fatty alcohols.</text>
</comment>
<dbReference type="InterPro" id="IPR036291">
    <property type="entry name" value="NAD(P)-bd_dom_sf"/>
</dbReference>
<dbReference type="EC" id="1.2.1.84" evidence="10"/>
<evidence type="ECO:0000256" key="5">
    <source>
        <dbReference type="ARBA" id="ARBA00022857"/>
    </source>
</evidence>
<feature type="domain" description="Fatty acyl-CoA reductase C-terminal" evidence="11">
    <location>
        <begin position="365"/>
        <end position="461"/>
    </location>
</feature>
<name>A0A9P0D501_9CUCU</name>
<evidence type="ECO:0000256" key="7">
    <source>
        <dbReference type="ARBA" id="ARBA00023098"/>
    </source>
</evidence>
<keyword evidence="10" id="KW-0560">Oxidoreductase</keyword>
<keyword evidence="6 10" id="KW-1133">Transmembrane helix</keyword>
<dbReference type="PANTHER" id="PTHR11011">
    <property type="entry name" value="MALE STERILITY PROTEIN 2-RELATED"/>
    <property type="match status" value="1"/>
</dbReference>
<evidence type="ECO:0000313" key="14">
    <source>
        <dbReference type="Proteomes" id="UP001153636"/>
    </source>
</evidence>
<dbReference type="CDD" id="cd05236">
    <property type="entry name" value="FAR-N_SDR_e"/>
    <property type="match status" value="1"/>
</dbReference>
<dbReference type="AlphaFoldDB" id="A0A9P0D501"/>
<dbReference type="GO" id="GO:0080019">
    <property type="term" value="F:alcohol-forming very long-chain fatty acyl-CoA reductase activity"/>
    <property type="evidence" value="ECO:0007669"/>
    <property type="project" value="InterPro"/>
</dbReference>
<gene>
    <name evidence="13" type="ORF">PSYICH_LOCUS14214</name>
</gene>
<dbReference type="GO" id="GO:0102965">
    <property type="term" value="F:alcohol-forming long-chain fatty acyl-CoA reductase activity"/>
    <property type="evidence" value="ECO:0007669"/>
    <property type="project" value="UniProtKB-EC"/>
</dbReference>
<comment type="subcellular location">
    <subcellularLocation>
        <location evidence="1">Membrane</location>
        <topology evidence="1">Multi-pass membrane protein</topology>
    </subcellularLocation>
</comment>
<feature type="domain" description="Thioester reductase (TE)" evidence="12">
    <location>
        <begin position="22"/>
        <end position="292"/>
    </location>
</feature>
<sequence length="518" mass="59800">MWGHDESKISIPEFYKNKNVFVTGATGFIGKLLVEKLLRSCSGVKKIYVLIRPRHGKSPQERMKEATDDPLFDTIRKENSEALNKIIPISGDIEKINFGLSETDKATIIENVTIIFHSAASIRFDDPLKKAVFVNVRSAREIMLLAGQLKKIDAFAYVSTAYSNCDRLIVEEKLYPPKIHWKDIIRLVEEYDEVTLQHLGHKLIYPMPNTYVFTKALAEHAVMELAKDKIPTVILRPTIVFSTYSDPIPGWLDNINGTAGVLYGVGKGVIRSLWVNMETLGDHVFADSVAKALIIAAWRKALSGNTNEVNVYNLATDIGLHMGDIMKFGKELLARKPLVSYLWPPPKECYYRHFYVYYFFYILGHILPAIFVDTLLILSRRKPMLWKLQRKIYIAQSFLRPFMKNSWTFKNENYEELRKSILPEDSNQFSIMYFGSNNSTKIIRECLELYCEGIRTYLVKDPPFTEANVKKQDRLLLIEKLFKMLLLGLVIYYVFYKTRLVSSLSGKFNTYYERLNII</sequence>
<keyword evidence="3 10" id="KW-0444">Lipid biosynthesis</keyword>
<evidence type="ECO:0000256" key="2">
    <source>
        <dbReference type="ARBA" id="ARBA00005928"/>
    </source>
</evidence>
<reference evidence="13" key="1">
    <citation type="submission" date="2022-01" db="EMBL/GenBank/DDBJ databases">
        <authorList>
            <person name="King R."/>
        </authorList>
    </citation>
    <scope>NUCLEOTIDE SEQUENCE</scope>
</reference>
<dbReference type="GO" id="GO:0005777">
    <property type="term" value="C:peroxisome"/>
    <property type="evidence" value="ECO:0007669"/>
    <property type="project" value="TreeGrafter"/>
</dbReference>
<keyword evidence="5 10" id="KW-0521">NADP</keyword>
<dbReference type="InterPro" id="IPR026055">
    <property type="entry name" value="FAR"/>
</dbReference>
<keyword evidence="4 10" id="KW-0812">Transmembrane</keyword>
<protein>
    <recommendedName>
        <fullName evidence="10">Fatty acyl-CoA reductase</fullName>
        <ecNumber evidence="10">1.2.1.84</ecNumber>
    </recommendedName>
</protein>
<dbReference type="InterPro" id="IPR033640">
    <property type="entry name" value="FAR_C"/>
</dbReference>
<evidence type="ECO:0000256" key="3">
    <source>
        <dbReference type="ARBA" id="ARBA00022516"/>
    </source>
</evidence>
<keyword evidence="14" id="KW-1185">Reference proteome</keyword>
<evidence type="ECO:0000256" key="6">
    <source>
        <dbReference type="ARBA" id="ARBA00022989"/>
    </source>
</evidence>
<evidence type="ECO:0000256" key="8">
    <source>
        <dbReference type="ARBA" id="ARBA00023136"/>
    </source>
</evidence>
<dbReference type="FunFam" id="3.40.50.720:FF:000143">
    <property type="entry name" value="Fatty acyl-CoA reductase"/>
    <property type="match status" value="1"/>
</dbReference>
<evidence type="ECO:0000256" key="1">
    <source>
        <dbReference type="ARBA" id="ARBA00004141"/>
    </source>
</evidence>
<keyword evidence="7 10" id="KW-0443">Lipid metabolism</keyword>
<dbReference type="Proteomes" id="UP001153636">
    <property type="component" value="Chromosome 8"/>
</dbReference>
<dbReference type="SUPFAM" id="SSF51735">
    <property type="entry name" value="NAD(P)-binding Rossmann-fold domains"/>
    <property type="match status" value="1"/>
</dbReference>
<feature type="transmembrane region" description="Helical" evidence="10">
    <location>
        <begin position="355"/>
        <end position="378"/>
    </location>
</feature>
<dbReference type="OrthoDB" id="429813at2759"/>
<dbReference type="InterPro" id="IPR013120">
    <property type="entry name" value="FAR_NAD-bd"/>
</dbReference>
<evidence type="ECO:0000313" key="13">
    <source>
        <dbReference type="EMBL" id="CAH1114015.1"/>
    </source>
</evidence>
<evidence type="ECO:0000259" key="12">
    <source>
        <dbReference type="Pfam" id="PF07993"/>
    </source>
</evidence>
<accession>A0A9P0D501</accession>